<dbReference type="InterPro" id="IPR050546">
    <property type="entry name" value="Glycosyl_Hydrlase_16"/>
</dbReference>
<keyword evidence="5" id="KW-1185">Reference proteome</keyword>
<organism evidence="4 5">
    <name type="scientific">Littorina saxatilis</name>
    <dbReference type="NCBI Taxonomy" id="31220"/>
    <lineage>
        <taxon>Eukaryota</taxon>
        <taxon>Metazoa</taxon>
        <taxon>Spiralia</taxon>
        <taxon>Lophotrochozoa</taxon>
        <taxon>Mollusca</taxon>
        <taxon>Gastropoda</taxon>
        <taxon>Caenogastropoda</taxon>
        <taxon>Littorinimorpha</taxon>
        <taxon>Littorinoidea</taxon>
        <taxon>Littorinidae</taxon>
        <taxon>Littorina</taxon>
    </lineage>
</organism>
<dbReference type="PANTHER" id="PTHR10963:SF55">
    <property type="entry name" value="GLYCOSIDE HYDROLASE FAMILY 16 PROTEIN"/>
    <property type="match status" value="1"/>
</dbReference>
<dbReference type="InterPro" id="IPR013320">
    <property type="entry name" value="ConA-like_dom_sf"/>
</dbReference>
<dbReference type="Pfam" id="PF00722">
    <property type="entry name" value="Glyco_hydro_16"/>
    <property type="match status" value="1"/>
</dbReference>
<evidence type="ECO:0000256" key="1">
    <source>
        <dbReference type="ARBA" id="ARBA00006865"/>
    </source>
</evidence>
<evidence type="ECO:0000256" key="2">
    <source>
        <dbReference type="SAM" id="SignalP"/>
    </source>
</evidence>
<dbReference type="PROSITE" id="PS51762">
    <property type="entry name" value="GH16_2"/>
    <property type="match status" value="1"/>
</dbReference>
<reference evidence="4 5" key="1">
    <citation type="submission" date="2024-02" db="EMBL/GenBank/DDBJ databases">
        <title>Chromosome-scale genome assembly of the rough periwinkle Littorina saxatilis.</title>
        <authorList>
            <person name="De Jode A."/>
            <person name="Faria R."/>
            <person name="Formenti G."/>
            <person name="Sims Y."/>
            <person name="Smith T.P."/>
            <person name="Tracey A."/>
            <person name="Wood J.M.D."/>
            <person name="Zagrodzka Z.B."/>
            <person name="Johannesson K."/>
            <person name="Butlin R.K."/>
            <person name="Leder E.H."/>
        </authorList>
    </citation>
    <scope>NUCLEOTIDE SEQUENCE [LARGE SCALE GENOMIC DNA]</scope>
    <source>
        <strain evidence="4">Snail1</strain>
        <tissue evidence="4">Muscle</tissue>
    </source>
</reference>
<sequence length="389" mass="44199">MKLVCLIWLSGQFIIQAPYGIEAVPTGLGEDAQLLLNEKDGANTSQTVSPPLHSRQRRAGRVVFYDDFSSGHIDSSKWKHDVSADGVGHNEFQMYTPEAKNSYVKNGVLYLRPTLTADTFGEDFLMNGNFDSNKVYGRCTNGWCVTEGLNHANAHMNIHPIMSSYLTSTTNIRYGRVEVLAQLPKGDWLWPAIWLMPRTAKYGAWPRSGEIDLMEAAGNRNLHEWNGSSIAVDVARTNLHYGPDYPHDLHNDHNIQCHGCTYGDGYHTYWLDWTADHIALGVDGHTVQEDRTPPQGYWHKGGWSGSNIWASGGLNAPFDQPFYLILNVAVGGDFFWDGVTNKPYAKPWSMKEPTRDQMIKFWNTKHLWYPTWHGEEVALKIKYVKMWQY</sequence>
<dbReference type="AlphaFoldDB" id="A0AAN9B1E7"/>
<evidence type="ECO:0000313" key="5">
    <source>
        <dbReference type="Proteomes" id="UP001374579"/>
    </source>
</evidence>
<protein>
    <recommendedName>
        <fullName evidence="3">GH16 domain-containing protein</fullName>
    </recommendedName>
</protein>
<dbReference type="Proteomes" id="UP001374579">
    <property type="component" value="Unassembled WGS sequence"/>
</dbReference>
<feature type="signal peptide" evidence="2">
    <location>
        <begin position="1"/>
        <end position="23"/>
    </location>
</feature>
<evidence type="ECO:0000259" key="3">
    <source>
        <dbReference type="PROSITE" id="PS51762"/>
    </source>
</evidence>
<feature type="domain" description="GH16" evidence="3">
    <location>
        <begin position="43"/>
        <end position="389"/>
    </location>
</feature>
<evidence type="ECO:0000313" key="4">
    <source>
        <dbReference type="EMBL" id="KAK7096010.1"/>
    </source>
</evidence>
<accession>A0AAN9B1E7</accession>
<gene>
    <name evidence="4" type="ORF">V1264_005357</name>
</gene>
<keyword evidence="2" id="KW-0732">Signal</keyword>
<proteinExistence type="inferred from homology"/>
<comment type="caution">
    <text evidence="4">The sequence shown here is derived from an EMBL/GenBank/DDBJ whole genome shotgun (WGS) entry which is preliminary data.</text>
</comment>
<feature type="chain" id="PRO_5042988385" description="GH16 domain-containing protein" evidence="2">
    <location>
        <begin position="24"/>
        <end position="389"/>
    </location>
</feature>
<dbReference type="EMBL" id="JBAMIC010000014">
    <property type="protein sequence ID" value="KAK7096010.1"/>
    <property type="molecule type" value="Genomic_DNA"/>
</dbReference>
<comment type="similarity">
    <text evidence="1">Belongs to the glycosyl hydrolase 16 family.</text>
</comment>
<dbReference type="SUPFAM" id="SSF49899">
    <property type="entry name" value="Concanavalin A-like lectins/glucanases"/>
    <property type="match status" value="1"/>
</dbReference>
<dbReference type="PANTHER" id="PTHR10963">
    <property type="entry name" value="GLYCOSYL HYDROLASE-RELATED"/>
    <property type="match status" value="1"/>
</dbReference>
<name>A0AAN9B1E7_9CAEN</name>
<dbReference type="InterPro" id="IPR000757">
    <property type="entry name" value="Beta-glucanase-like"/>
</dbReference>
<dbReference type="GO" id="GO:0005975">
    <property type="term" value="P:carbohydrate metabolic process"/>
    <property type="evidence" value="ECO:0007669"/>
    <property type="project" value="InterPro"/>
</dbReference>
<dbReference type="GO" id="GO:0004553">
    <property type="term" value="F:hydrolase activity, hydrolyzing O-glycosyl compounds"/>
    <property type="evidence" value="ECO:0007669"/>
    <property type="project" value="InterPro"/>
</dbReference>
<dbReference type="Gene3D" id="2.60.120.200">
    <property type="match status" value="1"/>
</dbReference>